<evidence type="ECO:0000313" key="1">
    <source>
        <dbReference type="EMBL" id="ASZ53707.1"/>
    </source>
</evidence>
<accession>A0A249WAU6</accession>
<dbReference type="AlphaFoldDB" id="A0A249WAU6"/>
<keyword evidence="3" id="KW-1185">Reference proteome</keyword>
<dbReference type="Proteomes" id="UP000191946">
    <property type="component" value="Unassembled WGS sequence"/>
</dbReference>
<evidence type="ECO:0000313" key="3">
    <source>
        <dbReference type="Proteomes" id="UP000191946"/>
    </source>
</evidence>
<protein>
    <submittedName>
        <fullName evidence="1">Uncharacterized protein</fullName>
    </submittedName>
</protein>
<proteinExistence type="predicted"/>
<sequence>MPTDQAFAASYPHPIPPSGIILITQRGYSMLVKAFTDDFSWQVQEQLADAYFEAQRVLSPAEQLLNQANLLVQHDQRINNLEKAQLNTQAHISRTNAEVTKANQKADDAFKAANAALEHKFGDKDYYTVIAYCNSKNIPINLTLAKAKGLEARAYTQKIGGKINKVPDERWGQVNAYHIAVLDHVFKQ</sequence>
<dbReference type="EMBL" id="CP023248">
    <property type="protein sequence ID" value="ASZ53707.1"/>
    <property type="molecule type" value="Genomic_DNA"/>
</dbReference>
<evidence type="ECO:0000313" key="2">
    <source>
        <dbReference type="EMBL" id="OQJ94282.1"/>
    </source>
</evidence>
<gene>
    <name evidence="2" type="ORF">AKG60_28265</name>
    <name evidence="1" type="ORF">YA91_15345</name>
</gene>
<name>A0A249WAU6_VIBPH</name>
<organism evidence="1">
    <name type="scientific">Vibrio parahaemolyticus</name>
    <dbReference type="NCBI Taxonomy" id="670"/>
    <lineage>
        <taxon>Bacteria</taxon>
        <taxon>Pseudomonadati</taxon>
        <taxon>Pseudomonadota</taxon>
        <taxon>Gammaproteobacteria</taxon>
        <taxon>Vibrionales</taxon>
        <taxon>Vibrionaceae</taxon>
        <taxon>Vibrio</taxon>
    </lineage>
</organism>
<reference evidence="2 3" key="1">
    <citation type="submission" date="2015-08" db="EMBL/GenBank/DDBJ databases">
        <title>Draft Genome Sequences of Vibrio parahaemolyticus Strains.</title>
        <authorList>
            <person name="Gonzalez-Escalona N."/>
            <person name="DePaola A."/>
        </authorList>
    </citation>
    <scope>NUCLEOTIDE SEQUENCE [LARGE SCALE GENOMIC DNA]</scope>
    <source>
        <strain evidence="2 3">CFSAN001621</strain>
    </source>
</reference>
<reference evidence="1" key="2">
    <citation type="submission" date="2017-09" db="EMBL/GenBank/DDBJ databases">
        <authorList>
            <person name="Ehlers B."/>
            <person name="Leendertz F.H."/>
        </authorList>
    </citation>
    <scope>NUCLEOTIDE SEQUENCE</scope>
    <source>
        <strain evidence="1">MAVP-26</strain>
    </source>
</reference>
<dbReference type="EMBL" id="LHQV01000049">
    <property type="protein sequence ID" value="OQJ94282.1"/>
    <property type="molecule type" value="Genomic_DNA"/>
</dbReference>